<reference evidence="1" key="1">
    <citation type="journal article" date="2019" name="Sci. Rep.">
        <title>Draft genome of Tanacetum cinerariifolium, the natural source of mosquito coil.</title>
        <authorList>
            <person name="Yamashiro T."/>
            <person name="Shiraishi A."/>
            <person name="Satake H."/>
            <person name="Nakayama K."/>
        </authorList>
    </citation>
    <scope>NUCLEOTIDE SEQUENCE</scope>
</reference>
<proteinExistence type="predicted"/>
<evidence type="ECO:0000313" key="1">
    <source>
        <dbReference type="EMBL" id="GEU51908.1"/>
    </source>
</evidence>
<gene>
    <name evidence="1" type="ORF">Tci_023886</name>
</gene>
<accession>A0A6L2KR19</accession>
<comment type="caution">
    <text evidence="1">The sequence shown here is derived from an EMBL/GenBank/DDBJ whole genome shotgun (WGS) entry which is preliminary data.</text>
</comment>
<protein>
    <submittedName>
        <fullName evidence="1">Uncharacterized protein</fullName>
    </submittedName>
</protein>
<sequence length="128" mass="14528">MWNALQLADSKEEFKFIIDEEKEQIDLDNITKAQILSYTLAKSAQKAKAQANVNLFEQHLRIEDINNIVEGDVSDSGKFVDDMIISQKDPGTRIDPGNQKESLEALKVIDYVSIDEEEEEKTVEAELI</sequence>
<organism evidence="1">
    <name type="scientific">Tanacetum cinerariifolium</name>
    <name type="common">Dalmatian daisy</name>
    <name type="synonym">Chrysanthemum cinerariifolium</name>
    <dbReference type="NCBI Taxonomy" id="118510"/>
    <lineage>
        <taxon>Eukaryota</taxon>
        <taxon>Viridiplantae</taxon>
        <taxon>Streptophyta</taxon>
        <taxon>Embryophyta</taxon>
        <taxon>Tracheophyta</taxon>
        <taxon>Spermatophyta</taxon>
        <taxon>Magnoliopsida</taxon>
        <taxon>eudicotyledons</taxon>
        <taxon>Gunneridae</taxon>
        <taxon>Pentapetalae</taxon>
        <taxon>asterids</taxon>
        <taxon>campanulids</taxon>
        <taxon>Asterales</taxon>
        <taxon>Asteraceae</taxon>
        <taxon>Asteroideae</taxon>
        <taxon>Anthemideae</taxon>
        <taxon>Anthemidinae</taxon>
        <taxon>Tanacetum</taxon>
    </lineage>
</organism>
<name>A0A6L2KR19_TANCI</name>
<dbReference type="AlphaFoldDB" id="A0A6L2KR19"/>
<dbReference type="EMBL" id="BKCJ010002937">
    <property type="protein sequence ID" value="GEU51908.1"/>
    <property type="molecule type" value="Genomic_DNA"/>
</dbReference>